<dbReference type="CDD" id="cd00637">
    <property type="entry name" value="7tm_classA_rhodopsin-like"/>
    <property type="match status" value="1"/>
</dbReference>
<evidence type="ECO:0000313" key="13">
    <source>
        <dbReference type="RefSeq" id="XP_065664394.1"/>
    </source>
</evidence>
<feature type="transmembrane region" description="Helical" evidence="10">
    <location>
        <begin position="114"/>
        <end position="133"/>
    </location>
</feature>
<evidence type="ECO:0000259" key="11">
    <source>
        <dbReference type="PROSITE" id="PS50262"/>
    </source>
</evidence>
<dbReference type="GeneID" id="136086055"/>
<evidence type="ECO:0000256" key="1">
    <source>
        <dbReference type="ARBA" id="ARBA00004651"/>
    </source>
</evidence>
<reference evidence="13" key="1">
    <citation type="submission" date="2025-08" db="UniProtKB">
        <authorList>
            <consortium name="RefSeq"/>
        </authorList>
    </citation>
    <scope>IDENTIFICATION</scope>
</reference>
<dbReference type="Pfam" id="PF00001">
    <property type="entry name" value="7tm_1"/>
    <property type="match status" value="1"/>
</dbReference>
<dbReference type="PROSITE" id="PS50262">
    <property type="entry name" value="G_PROTEIN_RECEP_F1_2"/>
    <property type="match status" value="1"/>
</dbReference>
<gene>
    <name evidence="13" type="primary">LOC136086055</name>
</gene>
<evidence type="ECO:0000313" key="12">
    <source>
        <dbReference type="Proteomes" id="UP001652625"/>
    </source>
</evidence>
<name>A0ABM4CRA0_HYDVU</name>
<proteinExistence type="predicted"/>
<dbReference type="PANTHER" id="PTHR24246:SF27">
    <property type="entry name" value="ADENOSINE RECEPTOR, ISOFORM A"/>
    <property type="match status" value="1"/>
</dbReference>
<dbReference type="PANTHER" id="PTHR24246">
    <property type="entry name" value="OLFACTORY RECEPTOR AND ADENOSINE RECEPTOR"/>
    <property type="match status" value="1"/>
</dbReference>
<feature type="transmembrane region" description="Helical" evidence="10">
    <location>
        <begin position="231"/>
        <end position="256"/>
    </location>
</feature>
<keyword evidence="3 10" id="KW-0812">Transmembrane</keyword>
<dbReference type="Proteomes" id="UP001652625">
    <property type="component" value="Chromosome 10"/>
</dbReference>
<dbReference type="InterPro" id="IPR000276">
    <property type="entry name" value="GPCR_Rhodpsn"/>
</dbReference>
<keyword evidence="6 10" id="KW-0472">Membrane</keyword>
<evidence type="ECO:0000256" key="9">
    <source>
        <dbReference type="ARBA" id="ARBA00023224"/>
    </source>
</evidence>
<sequence>MTKFFQNAEATHERLSKLGNLTLMCNNSALLSGKKKLTLTYSMKVILGFDVLIIVVALLLHIVGLSVLLSLRQKKLSPQKIFIVHLSFVSIINIISTTTVVHSEYQGYKIYDNTLILAFNCAHMAYINNLCLLTLDRFMFIAFPFRYRARITKCIIFCSLGVLWLISIISGISMTFSKNSNFTVVWFCSTAFFIYTGFVIGLTICVYGFIVVRTYYSSLINGNQILKKKKLFIIPFLIIFTFFLFAFLPHLIYYYATVNSNNTGKNWLVILIGINTLNNVSDPIIYIYLQATAMAQFLMLIRKLMASMSIVSRKMCFFSPAYFYYQRKRKVASFTSNSDFDLDFQNIESVERFGNELAVLQNSN</sequence>
<evidence type="ECO:0000256" key="7">
    <source>
        <dbReference type="ARBA" id="ARBA00023170"/>
    </source>
</evidence>
<evidence type="ECO:0000256" key="6">
    <source>
        <dbReference type="ARBA" id="ARBA00023136"/>
    </source>
</evidence>
<dbReference type="RefSeq" id="XP_065664394.1">
    <property type="nucleotide sequence ID" value="XM_065808322.1"/>
</dbReference>
<keyword evidence="7" id="KW-0675">Receptor</keyword>
<organism evidence="12 13">
    <name type="scientific">Hydra vulgaris</name>
    <name type="common">Hydra</name>
    <name type="synonym">Hydra attenuata</name>
    <dbReference type="NCBI Taxonomy" id="6087"/>
    <lineage>
        <taxon>Eukaryota</taxon>
        <taxon>Metazoa</taxon>
        <taxon>Cnidaria</taxon>
        <taxon>Hydrozoa</taxon>
        <taxon>Hydroidolina</taxon>
        <taxon>Anthoathecata</taxon>
        <taxon>Aplanulata</taxon>
        <taxon>Hydridae</taxon>
        <taxon>Hydra</taxon>
    </lineage>
</organism>
<feature type="transmembrane region" description="Helical" evidence="10">
    <location>
        <begin position="154"/>
        <end position="172"/>
    </location>
</feature>
<feature type="transmembrane region" description="Helical" evidence="10">
    <location>
        <begin position="81"/>
        <end position="102"/>
    </location>
</feature>
<feature type="transmembrane region" description="Helical" evidence="10">
    <location>
        <begin position="285"/>
        <end position="305"/>
    </location>
</feature>
<dbReference type="InterPro" id="IPR017452">
    <property type="entry name" value="GPCR_Rhodpsn_7TM"/>
</dbReference>
<feature type="transmembrane region" description="Helical" evidence="10">
    <location>
        <begin position="45"/>
        <end position="69"/>
    </location>
</feature>
<keyword evidence="9" id="KW-0807">Transducer</keyword>
<feature type="domain" description="G-protein coupled receptors family 1 profile" evidence="11">
    <location>
        <begin position="60"/>
        <end position="286"/>
    </location>
</feature>
<evidence type="ECO:0000256" key="5">
    <source>
        <dbReference type="ARBA" id="ARBA00023040"/>
    </source>
</evidence>
<accession>A0ABM4CRA0</accession>
<keyword evidence="5" id="KW-0297">G-protein coupled receptor</keyword>
<evidence type="ECO:0000256" key="8">
    <source>
        <dbReference type="ARBA" id="ARBA00023180"/>
    </source>
</evidence>
<evidence type="ECO:0000256" key="10">
    <source>
        <dbReference type="SAM" id="Phobius"/>
    </source>
</evidence>
<keyword evidence="12" id="KW-1185">Reference proteome</keyword>
<dbReference type="SUPFAM" id="SSF81321">
    <property type="entry name" value="Family A G protein-coupled receptor-like"/>
    <property type="match status" value="1"/>
</dbReference>
<protein>
    <submittedName>
        <fullName evidence="13">Type-1 angiotensin II receptor-like</fullName>
    </submittedName>
</protein>
<keyword evidence="4 10" id="KW-1133">Transmembrane helix</keyword>
<comment type="subcellular location">
    <subcellularLocation>
        <location evidence="1">Cell membrane</location>
        <topology evidence="1">Multi-pass membrane protein</topology>
    </subcellularLocation>
</comment>
<evidence type="ECO:0000256" key="3">
    <source>
        <dbReference type="ARBA" id="ARBA00022692"/>
    </source>
</evidence>
<keyword evidence="2" id="KW-1003">Cell membrane</keyword>
<evidence type="ECO:0000256" key="2">
    <source>
        <dbReference type="ARBA" id="ARBA00022475"/>
    </source>
</evidence>
<dbReference type="Gene3D" id="1.20.1070.10">
    <property type="entry name" value="Rhodopsin 7-helix transmembrane proteins"/>
    <property type="match status" value="1"/>
</dbReference>
<keyword evidence="8" id="KW-0325">Glycoprotein</keyword>
<feature type="transmembrane region" description="Helical" evidence="10">
    <location>
        <begin position="184"/>
        <end position="210"/>
    </location>
</feature>
<evidence type="ECO:0000256" key="4">
    <source>
        <dbReference type="ARBA" id="ARBA00022989"/>
    </source>
</evidence>